<evidence type="ECO:0000313" key="2">
    <source>
        <dbReference type="Proteomes" id="UP001233999"/>
    </source>
</evidence>
<dbReference type="EMBL" id="JASPKZ010009805">
    <property type="protein sequence ID" value="KAJ9576199.1"/>
    <property type="molecule type" value="Genomic_DNA"/>
</dbReference>
<sequence>IHFFLFQDLGSMFEYPDSTVWRKCKVAGIRDMSSGMGSDTNEAEKPRNQVNLKTRVKEHLRNVKKGE</sequence>
<reference evidence="1" key="1">
    <citation type="journal article" date="2023" name="IScience">
        <title>Live-bearing cockroach genome reveals convergent evolutionary mechanisms linked to viviparity in insects and beyond.</title>
        <authorList>
            <person name="Fouks B."/>
            <person name="Harrison M.C."/>
            <person name="Mikhailova A.A."/>
            <person name="Marchal E."/>
            <person name="English S."/>
            <person name="Carruthers M."/>
            <person name="Jennings E.C."/>
            <person name="Chiamaka E.L."/>
            <person name="Frigard R.A."/>
            <person name="Pippel M."/>
            <person name="Attardo G.M."/>
            <person name="Benoit J.B."/>
            <person name="Bornberg-Bauer E."/>
            <person name="Tobe S.S."/>
        </authorList>
    </citation>
    <scope>NUCLEOTIDE SEQUENCE</scope>
    <source>
        <strain evidence="1">Stay&amp;Tobe</strain>
    </source>
</reference>
<keyword evidence="2" id="KW-1185">Reference proteome</keyword>
<dbReference type="AlphaFoldDB" id="A0AAD7Z8T9"/>
<comment type="caution">
    <text evidence="1">The sequence shown here is derived from an EMBL/GenBank/DDBJ whole genome shotgun (WGS) entry which is preliminary data.</text>
</comment>
<gene>
    <name evidence="1" type="ORF">L9F63_006932</name>
</gene>
<accession>A0AAD7Z8T9</accession>
<feature type="non-terminal residue" evidence="1">
    <location>
        <position position="1"/>
    </location>
</feature>
<protein>
    <submittedName>
        <fullName evidence="1">Uncharacterized protein</fullName>
    </submittedName>
</protein>
<feature type="non-terminal residue" evidence="1">
    <location>
        <position position="67"/>
    </location>
</feature>
<reference evidence="1" key="2">
    <citation type="submission" date="2023-05" db="EMBL/GenBank/DDBJ databases">
        <authorList>
            <person name="Fouks B."/>
        </authorList>
    </citation>
    <scope>NUCLEOTIDE SEQUENCE</scope>
    <source>
        <strain evidence="1">Stay&amp;Tobe</strain>
        <tissue evidence="1">Testes</tissue>
    </source>
</reference>
<proteinExistence type="predicted"/>
<dbReference type="Proteomes" id="UP001233999">
    <property type="component" value="Unassembled WGS sequence"/>
</dbReference>
<organism evidence="1 2">
    <name type="scientific">Diploptera punctata</name>
    <name type="common">Pacific beetle cockroach</name>
    <dbReference type="NCBI Taxonomy" id="6984"/>
    <lineage>
        <taxon>Eukaryota</taxon>
        <taxon>Metazoa</taxon>
        <taxon>Ecdysozoa</taxon>
        <taxon>Arthropoda</taxon>
        <taxon>Hexapoda</taxon>
        <taxon>Insecta</taxon>
        <taxon>Pterygota</taxon>
        <taxon>Neoptera</taxon>
        <taxon>Polyneoptera</taxon>
        <taxon>Dictyoptera</taxon>
        <taxon>Blattodea</taxon>
        <taxon>Blaberoidea</taxon>
        <taxon>Blaberidae</taxon>
        <taxon>Diplopterinae</taxon>
        <taxon>Diploptera</taxon>
    </lineage>
</organism>
<name>A0AAD7Z8T9_DIPPU</name>
<evidence type="ECO:0000313" key="1">
    <source>
        <dbReference type="EMBL" id="KAJ9576199.1"/>
    </source>
</evidence>